<dbReference type="RefSeq" id="WP_330163220.1">
    <property type="nucleotide sequence ID" value="NZ_WNZW01000001.1"/>
</dbReference>
<dbReference type="AlphaFoldDB" id="A0A7X2YXQ3"/>
<dbReference type="InterPro" id="IPR027624">
    <property type="entry name" value="TOMM_cyclo_SagD"/>
</dbReference>
<dbReference type="PANTHER" id="PTHR37809">
    <property type="entry name" value="RIBOSOMAL PROTEIN S12 METHYLTHIOTRANSFERASE ACCESSORY FACTOR YCAO"/>
    <property type="match status" value="1"/>
</dbReference>
<gene>
    <name evidence="2" type="ORF">GNP95_01655</name>
</gene>
<dbReference type="Gene3D" id="3.30.1330.230">
    <property type="match status" value="1"/>
</dbReference>
<dbReference type="Proteomes" id="UP000447876">
    <property type="component" value="Unassembled WGS sequence"/>
</dbReference>
<feature type="domain" description="YcaO" evidence="1">
    <location>
        <begin position="263"/>
        <end position="646"/>
    </location>
</feature>
<dbReference type="InterPro" id="IPR022291">
    <property type="entry name" value="Bacteriocin_synth_cyclodeHase"/>
</dbReference>
<name>A0A7X2YXQ3_9BACL</name>
<evidence type="ECO:0000259" key="1">
    <source>
        <dbReference type="PROSITE" id="PS51664"/>
    </source>
</evidence>
<sequence length="646" mass="72482">MSSVFIVGEGRLADTVCQYLPGYSIIRRPDFSEGVPEAKLVLVLQEEEQADSSLSRQAEGILQSLGIPWLCAFISLGEGVIGPLVRPGETGCFQCAEARLSLAGSHREEVEEMLMKLVDPDYIPSFQGRPLAAGLTYMAHIVAAEAVKIMRGDRTNCEDHVYLVHLGTLECTTHYILPRGACPACGHMPDDTPESAEILLKPCRKLGQSYRCRSMDDLQEILAKNYWDRRTGFFNDKYWDMASPFASVAFNLPVGYYDEVTGGRSESYKSSELAALLEGLERYCGIEPRGKRTVVFDSYARLQDVAIDPARVGLHAEEQYEQADFSFKRFDPESPMEWVWGYSFLEQRPILVPRLLAYYSMGDGGGFVYETSNGCAVGGSLEEAILYGILEVVERDSFLMTWYARLPVPRLQHSSSGDAELSLMISRVQAVMGYEVHLYNTTMDNGIPSIWALAKGSSEQGVHLLCAAGAHLDPVRAAKSAVHELASLLPFAEKRRREREEEAGAMLDDSYLVEHMEDHSLLYSLPQAEERLWFLLDEQRPLRTFAEEFRPFPANEDLTEDLKLVLQVFRDLQLDVIVVDQSSKETLRHGLHCVKVLIPGMLPMTFGHHLTRLNGLDRVLDLPMKLGYASRRLAPQDLNPFPHPFP</sequence>
<dbReference type="PROSITE" id="PS51664">
    <property type="entry name" value="YCAO"/>
    <property type="match status" value="1"/>
</dbReference>
<dbReference type="Gene3D" id="3.40.50.720">
    <property type="entry name" value="NAD(P)-binding Rossmann-like Domain"/>
    <property type="match status" value="1"/>
</dbReference>
<dbReference type="Pfam" id="PF02624">
    <property type="entry name" value="YcaO"/>
    <property type="match status" value="1"/>
</dbReference>
<comment type="caution">
    <text evidence="2">The sequence shown here is derived from an EMBL/GenBank/DDBJ whole genome shotgun (WGS) entry which is preliminary data.</text>
</comment>
<protein>
    <submittedName>
        <fullName evidence="2">TOMM leader peptide-binding protein</fullName>
    </submittedName>
</protein>
<dbReference type="EMBL" id="WNZW01000001">
    <property type="protein sequence ID" value="MUG43717.1"/>
    <property type="molecule type" value="Genomic_DNA"/>
</dbReference>
<dbReference type="Gene3D" id="3.30.160.660">
    <property type="match status" value="1"/>
</dbReference>
<dbReference type="GO" id="GO:0008641">
    <property type="term" value="F:ubiquitin-like modifier activating enzyme activity"/>
    <property type="evidence" value="ECO:0007669"/>
    <property type="project" value="InterPro"/>
</dbReference>
<dbReference type="NCBIfam" id="TIGR03882">
    <property type="entry name" value="cyclo_dehyd_2"/>
    <property type="match status" value="1"/>
</dbReference>
<dbReference type="InterPro" id="IPR035985">
    <property type="entry name" value="Ubiquitin-activating_enz"/>
</dbReference>
<reference evidence="2 3" key="1">
    <citation type="submission" date="2019-11" db="EMBL/GenBank/DDBJ databases">
        <title>Draft genome sequences of five Paenibacillus species of dairy origin.</title>
        <authorList>
            <person name="Olajide A.M."/>
            <person name="Chen S."/>
            <person name="Lapointe G."/>
        </authorList>
    </citation>
    <scope>NUCLEOTIDE SEQUENCE [LARGE SCALE GENOMIC DNA]</scope>
    <source>
        <strain evidence="2 3">12CR55</strain>
    </source>
</reference>
<evidence type="ECO:0000313" key="3">
    <source>
        <dbReference type="Proteomes" id="UP000447876"/>
    </source>
</evidence>
<dbReference type="Gene3D" id="3.30.40.250">
    <property type="match status" value="1"/>
</dbReference>
<organism evidence="2 3">
    <name type="scientific">Paenibacillus woosongensis</name>
    <dbReference type="NCBI Taxonomy" id="307580"/>
    <lineage>
        <taxon>Bacteria</taxon>
        <taxon>Bacillati</taxon>
        <taxon>Bacillota</taxon>
        <taxon>Bacilli</taxon>
        <taxon>Bacillales</taxon>
        <taxon>Paenibacillaceae</taxon>
        <taxon>Paenibacillus</taxon>
    </lineage>
</organism>
<proteinExistence type="predicted"/>
<accession>A0A7X2YXQ3</accession>
<dbReference type="SUPFAM" id="SSF69572">
    <property type="entry name" value="Activating enzymes of the ubiquitin-like proteins"/>
    <property type="match status" value="1"/>
</dbReference>
<dbReference type="NCBIfam" id="TIGR03604">
    <property type="entry name" value="TOMM_cyclo_SagD"/>
    <property type="match status" value="1"/>
</dbReference>
<dbReference type="InterPro" id="IPR003776">
    <property type="entry name" value="YcaO-like_dom"/>
</dbReference>
<dbReference type="PANTHER" id="PTHR37809:SF1">
    <property type="entry name" value="RIBOSOMAL PROTEIN S12 METHYLTHIOTRANSFERASE ACCESSORY FACTOR YCAO"/>
    <property type="match status" value="1"/>
</dbReference>
<evidence type="ECO:0000313" key="2">
    <source>
        <dbReference type="EMBL" id="MUG43717.1"/>
    </source>
</evidence>